<protein>
    <submittedName>
        <fullName evidence="1">Uncharacterized protein</fullName>
    </submittedName>
</protein>
<accession>A0A6A5ENK3</accession>
<evidence type="ECO:0000313" key="2">
    <source>
        <dbReference type="Proteomes" id="UP000465112"/>
    </source>
</evidence>
<keyword evidence="2" id="KW-1185">Reference proteome</keyword>
<reference evidence="1 2" key="1">
    <citation type="submission" date="2019-06" db="EMBL/GenBank/DDBJ databases">
        <title>A chromosome-scale genome assembly of the European perch, Perca fluviatilis.</title>
        <authorList>
            <person name="Roques C."/>
            <person name="Zahm M."/>
            <person name="Cabau C."/>
            <person name="Klopp C."/>
            <person name="Bouchez O."/>
            <person name="Donnadieu C."/>
            <person name="Kuhl H."/>
            <person name="Gislard M."/>
            <person name="Guendouz S."/>
            <person name="Journot L."/>
            <person name="Haffray P."/>
            <person name="Bestin A."/>
            <person name="Morvezen R."/>
            <person name="Feron R."/>
            <person name="Wen M."/>
            <person name="Jouanno E."/>
            <person name="Herpin A."/>
            <person name="Schartl M."/>
            <person name="Postlethwait J."/>
            <person name="Schaerlinger B."/>
            <person name="Chardard D."/>
            <person name="Lecocq T."/>
            <person name="Poncet C."/>
            <person name="Jaffrelo L."/>
            <person name="Lampietro C."/>
            <person name="Guiguen Y."/>
        </authorList>
    </citation>
    <scope>NUCLEOTIDE SEQUENCE [LARGE SCALE GENOMIC DNA]</scope>
    <source>
        <tissue evidence="1">Blood</tissue>
    </source>
</reference>
<name>A0A6A5ENK3_PERFL</name>
<evidence type="ECO:0000313" key="1">
    <source>
        <dbReference type="EMBL" id="KAF1380455.1"/>
    </source>
</evidence>
<gene>
    <name evidence="1" type="ORF">PFLUV_G00163920</name>
</gene>
<proteinExistence type="predicted"/>
<organism evidence="1 2">
    <name type="scientific">Perca fluviatilis</name>
    <name type="common">European perch</name>
    <dbReference type="NCBI Taxonomy" id="8168"/>
    <lineage>
        <taxon>Eukaryota</taxon>
        <taxon>Metazoa</taxon>
        <taxon>Chordata</taxon>
        <taxon>Craniata</taxon>
        <taxon>Vertebrata</taxon>
        <taxon>Euteleostomi</taxon>
        <taxon>Actinopterygii</taxon>
        <taxon>Neopterygii</taxon>
        <taxon>Teleostei</taxon>
        <taxon>Neoteleostei</taxon>
        <taxon>Acanthomorphata</taxon>
        <taxon>Eupercaria</taxon>
        <taxon>Perciformes</taxon>
        <taxon>Percoidei</taxon>
        <taxon>Percidae</taxon>
        <taxon>Percinae</taxon>
        <taxon>Perca</taxon>
    </lineage>
</organism>
<sequence>MGGLSVRDTGANAGVKTVECLRLQLHTTACLHCEGAHFPLGLCVVNGSQMLINCSRKLLGLLTRIGMQWPTFEARPLPCAAKHTPESSSKLQRGFLSSILSLCYLPPWA</sequence>
<dbReference type="AlphaFoldDB" id="A0A6A5ENK3"/>
<dbReference type="EMBL" id="VHII01000014">
    <property type="protein sequence ID" value="KAF1380455.1"/>
    <property type="molecule type" value="Genomic_DNA"/>
</dbReference>
<dbReference type="Proteomes" id="UP000465112">
    <property type="component" value="Chromosome 14"/>
</dbReference>
<comment type="caution">
    <text evidence="1">The sequence shown here is derived from an EMBL/GenBank/DDBJ whole genome shotgun (WGS) entry which is preliminary data.</text>
</comment>